<keyword evidence="2" id="KW-1185">Reference proteome</keyword>
<organism evidence="1 2">
    <name type="scientific">Nocardioides bruguierae</name>
    <dbReference type="NCBI Taxonomy" id="2945102"/>
    <lineage>
        <taxon>Bacteria</taxon>
        <taxon>Bacillati</taxon>
        <taxon>Actinomycetota</taxon>
        <taxon>Actinomycetes</taxon>
        <taxon>Propionibacteriales</taxon>
        <taxon>Nocardioidaceae</taxon>
        <taxon>Nocardioides</taxon>
    </lineage>
</organism>
<accession>A0A9X2IEK6</accession>
<dbReference type="InterPro" id="IPR012349">
    <property type="entry name" value="Split_barrel_FMN-bd"/>
</dbReference>
<sequence length="142" mass="15775">MSSVSIDNPVAPLSEEECWARLRSQEIGRLGYRLVDEIHVVPVNYVVVDSRPAIRTDAGNKLLSAALEYEVALEIDGWGEELGWSVLLRGRAHIVGEARAEQYAELEQVPWVPSPKWDVIEIEPAVVTGREVFLTKGRVPSA</sequence>
<dbReference type="Gene3D" id="2.30.110.10">
    <property type="entry name" value="Electron Transport, Fmn-binding Protein, Chain A"/>
    <property type="match status" value="1"/>
</dbReference>
<dbReference type="Proteomes" id="UP001139485">
    <property type="component" value="Unassembled WGS sequence"/>
</dbReference>
<evidence type="ECO:0000313" key="1">
    <source>
        <dbReference type="EMBL" id="MCM0620931.1"/>
    </source>
</evidence>
<dbReference type="SUPFAM" id="SSF50475">
    <property type="entry name" value="FMN-binding split barrel"/>
    <property type="match status" value="1"/>
</dbReference>
<reference evidence="1" key="1">
    <citation type="submission" date="2022-05" db="EMBL/GenBank/DDBJ databases">
        <authorList>
            <person name="Tuo L."/>
        </authorList>
    </citation>
    <scope>NUCLEOTIDE SEQUENCE</scope>
    <source>
        <strain evidence="1">BSK12Z-4</strain>
    </source>
</reference>
<protein>
    <submittedName>
        <fullName evidence="1">Pyridoxamine 5'-phosphate oxidase family protein</fullName>
    </submittedName>
</protein>
<gene>
    <name evidence="1" type="ORF">M8330_11580</name>
</gene>
<proteinExistence type="predicted"/>
<dbReference type="Pfam" id="PF12900">
    <property type="entry name" value="Pyridox_ox_2"/>
    <property type="match status" value="1"/>
</dbReference>
<dbReference type="RefSeq" id="WP_250055788.1">
    <property type="nucleotide sequence ID" value="NZ_JAMJPH010000026.1"/>
</dbReference>
<dbReference type="InterPro" id="IPR024747">
    <property type="entry name" value="Pyridox_Oxase-rel"/>
</dbReference>
<dbReference type="EMBL" id="JAMOIL010000013">
    <property type="protein sequence ID" value="MCM0620931.1"/>
    <property type="molecule type" value="Genomic_DNA"/>
</dbReference>
<comment type="caution">
    <text evidence="1">The sequence shown here is derived from an EMBL/GenBank/DDBJ whole genome shotgun (WGS) entry which is preliminary data.</text>
</comment>
<evidence type="ECO:0000313" key="2">
    <source>
        <dbReference type="Proteomes" id="UP001139485"/>
    </source>
</evidence>
<dbReference type="AlphaFoldDB" id="A0A9X2IEK6"/>
<name>A0A9X2IEK6_9ACTN</name>